<accession>A0A3A8KCK2</accession>
<dbReference type="AlphaFoldDB" id="A0A3A8KCK2"/>
<keyword evidence="1" id="KW-1188">Viral release from host cell</keyword>
<feature type="domain" description="Terminase large subunit gp17-like C-terminal" evidence="3">
    <location>
        <begin position="354"/>
        <end position="501"/>
    </location>
</feature>
<keyword evidence="5" id="KW-1185">Reference proteome</keyword>
<dbReference type="RefSeq" id="WP_120602141.1">
    <property type="nucleotide sequence ID" value="NZ_RAWE01000022.1"/>
</dbReference>
<gene>
    <name evidence="4" type="ORF">D7X32_09225</name>
</gene>
<protein>
    <recommendedName>
        <fullName evidence="3">Terminase large subunit gp17-like C-terminal domain-containing protein</fullName>
    </recommendedName>
</protein>
<dbReference type="InterPro" id="IPR027417">
    <property type="entry name" value="P-loop_NTPase"/>
</dbReference>
<dbReference type="Gene3D" id="3.40.50.300">
    <property type="entry name" value="P-loop containing nucleotide triphosphate hydrolases"/>
    <property type="match status" value="1"/>
</dbReference>
<evidence type="ECO:0000313" key="4">
    <source>
        <dbReference type="EMBL" id="RKH05087.1"/>
    </source>
</evidence>
<evidence type="ECO:0000259" key="3">
    <source>
        <dbReference type="Pfam" id="PF17289"/>
    </source>
</evidence>
<sequence length="518" mass="57468">MSAPARRRAAESRQGAAPAPLSAREKAIRQRLKDDFPHYASRCLRIRPKEVTGGELPALKLNRAQLYIHERLEAQLKRRGFVRAIVLKGRQQGCSTYVEARFYWKVSHLKGVRAYILTHEDAATVNLFDMAKRYHDHVPALVKPSTSASNAKELLFDKLSSGYKVGTAGAKGTGRSSTIQYFHGSEVAFWPNAATHMRGVMEGVPTAPGTEVILESTSDGPQGLFHHLCMAAQKGENDFELIFVPWFWQEEYRREVPPGFERTSEEERYAALCREAHGFELDDAQLAWRRAKISVYEKGIHDFRREYPATVEEAFKAAAVGALWTQEVLDNTRVSSLPKDAEGNPLPMVRVVVAVDPAGGDGPANDEVGIVCAGKASNGHAYVWRDDSAKYSAEGWAAKSLAVYEKESADAVVGEKNFGGDMVETNLRAKAREMKKHVTVKVVTASRGKAKRAEPVAALFERGMAHHVGRLPALEDEQTTWVPGESTWSPNRMDAEVWALTELMLGEGTATFQVRSYR</sequence>
<name>A0A3A8KCK2_9BACT</name>
<organism evidence="4 5">
    <name type="scientific">Corallococcus carmarthensis</name>
    <dbReference type="NCBI Taxonomy" id="2316728"/>
    <lineage>
        <taxon>Bacteria</taxon>
        <taxon>Pseudomonadati</taxon>
        <taxon>Myxococcota</taxon>
        <taxon>Myxococcia</taxon>
        <taxon>Myxococcales</taxon>
        <taxon>Cystobacterineae</taxon>
        <taxon>Myxococcaceae</taxon>
        <taxon>Corallococcus</taxon>
    </lineage>
</organism>
<dbReference type="EMBL" id="RAWE01000022">
    <property type="protein sequence ID" value="RKH05087.1"/>
    <property type="molecule type" value="Genomic_DNA"/>
</dbReference>
<proteinExistence type="predicted"/>
<dbReference type="OrthoDB" id="9775154at2"/>
<evidence type="ECO:0000256" key="2">
    <source>
        <dbReference type="SAM" id="MobiDB-lite"/>
    </source>
</evidence>
<dbReference type="Proteomes" id="UP000268313">
    <property type="component" value="Unassembled WGS sequence"/>
</dbReference>
<evidence type="ECO:0000256" key="1">
    <source>
        <dbReference type="ARBA" id="ARBA00022612"/>
    </source>
</evidence>
<reference evidence="5" key="1">
    <citation type="submission" date="2018-09" db="EMBL/GenBank/DDBJ databases">
        <authorList>
            <person name="Livingstone P.G."/>
            <person name="Whitworth D.E."/>
        </authorList>
    </citation>
    <scope>NUCLEOTIDE SEQUENCE [LARGE SCALE GENOMIC DNA]</scope>
    <source>
        <strain evidence="5">CA043D</strain>
    </source>
</reference>
<feature type="region of interest" description="Disordered" evidence="2">
    <location>
        <begin position="1"/>
        <end position="23"/>
    </location>
</feature>
<evidence type="ECO:0000313" key="5">
    <source>
        <dbReference type="Proteomes" id="UP000268313"/>
    </source>
</evidence>
<dbReference type="Pfam" id="PF17289">
    <property type="entry name" value="Terminase_6C"/>
    <property type="match status" value="1"/>
</dbReference>
<dbReference type="InterPro" id="IPR035421">
    <property type="entry name" value="Terminase_6C"/>
</dbReference>
<comment type="caution">
    <text evidence="4">The sequence shown here is derived from an EMBL/GenBank/DDBJ whole genome shotgun (WGS) entry which is preliminary data.</text>
</comment>